<name>A0ABW5WI29_9PSEU</name>
<dbReference type="InterPro" id="IPR011010">
    <property type="entry name" value="DNA_brk_join_enz"/>
</dbReference>
<sequence>MIEELERHRQEQRAEREKARDLWQDEGWIFADQLGRRLNARTDQFHWKRLLDAAGVRDARLHDARHTAATVLLELGVTDRATMGVMGWSNASMASRYQQVTAPIRRSIADQVGGHLWGLGTSTTGREATG</sequence>
<dbReference type="InterPro" id="IPR002104">
    <property type="entry name" value="Integrase_catalytic"/>
</dbReference>
<evidence type="ECO:0000313" key="4">
    <source>
        <dbReference type="Proteomes" id="UP001597478"/>
    </source>
</evidence>
<keyword evidence="1" id="KW-0233">DNA recombination</keyword>
<feature type="domain" description="Tyr recombinase" evidence="2">
    <location>
        <begin position="1"/>
        <end position="110"/>
    </location>
</feature>
<dbReference type="RefSeq" id="WP_377394914.1">
    <property type="nucleotide sequence ID" value="NZ_JBHSAN010000054.1"/>
</dbReference>
<proteinExistence type="predicted"/>
<dbReference type="InterPro" id="IPR013762">
    <property type="entry name" value="Integrase-like_cat_sf"/>
</dbReference>
<dbReference type="Gene3D" id="1.10.443.10">
    <property type="entry name" value="Intergrase catalytic core"/>
    <property type="match status" value="1"/>
</dbReference>
<accession>A0ABW5WI29</accession>
<evidence type="ECO:0000259" key="2">
    <source>
        <dbReference type="PROSITE" id="PS51898"/>
    </source>
</evidence>
<dbReference type="PROSITE" id="PS51898">
    <property type="entry name" value="TYR_RECOMBINASE"/>
    <property type="match status" value="1"/>
</dbReference>
<organism evidence="3 4">
    <name type="scientific">Prauserella oleivorans</name>
    <dbReference type="NCBI Taxonomy" id="1478153"/>
    <lineage>
        <taxon>Bacteria</taxon>
        <taxon>Bacillati</taxon>
        <taxon>Actinomycetota</taxon>
        <taxon>Actinomycetes</taxon>
        <taxon>Pseudonocardiales</taxon>
        <taxon>Pseudonocardiaceae</taxon>
        <taxon>Prauserella</taxon>
    </lineage>
</organism>
<reference evidence="4" key="1">
    <citation type="journal article" date="2019" name="Int. J. Syst. Evol. Microbiol.">
        <title>The Global Catalogue of Microorganisms (GCM) 10K type strain sequencing project: providing services to taxonomists for standard genome sequencing and annotation.</title>
        <authorList>
            <consortium name="The Broad Institute Genomics Platform"/>
            <consortium name="The Broad Institute Genome Sequencing Center for Infectious Disease"/>
            <person name="Wu L."/>
            <person name="Ma J."/>
        </authorList>
    </citation>
    <scope>NUCLEOTIDE SEQUENCE [LARGE SCALE GENOMIC DNA]</scope>
    <source>
        <strain evidence="4">IBRC-M 10906</strain>
    </source>
</reference>
<dbReference type="SUPFAM" id="SSF56349">
    <property type="entry name" value="DNA breaking-rejoining enzymes"/>
    <property type="match status" value="1"/>
</dbReference>
<gene>
    <name evidence="3" type="ORF">ACFS2C_27450</name>
</gene>
<dbReference type="EMBL" id="JBHUOF010000049">
    <property type="protein sequence ID" value="MFD2803134.1"/>
    <property type="molecule type" value="Genomic_DNA"/>
</dbReference>
<evidence type="ECO:0000256" key="1">
    <source>
        <dbReference type="ARBA" id="ARBA00023172"/>
    </source>
</evidence>
<dbReference type="Proteomes" id="UP001597478">
    <property type="component" value="Unassembled WGS sequence"/>
</dbReference>
<evidence type="ECO:0000313" key="3">
    <source>
        <dbReference type="EMBL" id="MFD2803134.1"/>
    </source>
</evidence>
<keyword evidence="4" id="KW-1185">Reference proteome</keyword>
<dbReference type="Pfam" id="PF00589">
    <property type="entry name" value="Phage_integrase"/>
    <property type="match status" value="1"/>
</dbReference>
<comment type="caution">
    <text evidence="3">The sequence shown here is derived from an EMBL/GenBank/DDBJ whole genome shotgun (WGS) entry which is preliminary data.</text>
</comment>
<protein>
    <submittedName>
        <fullName evidence="3">Tyrosine-type recombinase/integrase</fullName>
    </submittedName>
</protein>